<keyword evidence="6 8" id="KW-0808">Transferase</keyword>
<feature type="binding site" evidence="9">
    <location>
        <position position="233"/>
    </location>
    <ligand>
        <name>a purine D-ribonucleoside</name>
        <dbReference type="ChEBI" id="CHEBI:142355"/>
    </ligand>
</feature>
<dbReference type="EMBL" id="SOEF01000008">
    <property type="protein sequence ID" value="TDX45344.1"/>
    <property type="molecule type" value="Genomic_DNA"/>
</dbReference>
<dbReference type="CDD" id="cd09009">
    <property type="entry name" value="PNP-EcPNPII_like"/>
    <property type="match status" value="1"/>
</dbReference>
<evidence type="ECO:0000313" key="14">
    <source>
        <dbReference type="Proteomes" id="UP000295472"/>
    </source>
</evidence>
<evidence type="ECO:0000259" key="10">
    <source>
        <dbReference type="Pfam" id="PF01048"/>
    </source>
</evidence>
<evidence type="ECO:0000313" key="12">
    <source>
        <dbReference type="EMBL" id="TDS33632.1"/>
    </source>
</evidence>
<organism evidence="11 16">
    <name type="scientific">Halanaerobium congolense</name>
    <dbReference type="NCBI Taxonomy" id="54121"/>
    <lineage>
        <taxon>Bacteria</taxon>
        <taxon>Bacillati</taxon>
        <taxon>Bacillota</taxon>
        <taxon>Clostridia</taxon>
        <taxon>Halanaerobiales</taxon>
        <taxon>Halanaerobiaceae</taxon>
        <taxon>Halanaerobium</taxon>
    </lineage>
</organism>
<dbReference type="EC" id="2.4.2.1" evidence="8"/>
<evidence type="ECO:0000256" key="4">
    <source>
        <dbReference type="ARBA" id="ARBA00022553"/>
    </source>
</evidence>
<evidence type="ECO:0000313" key="15">
    <source>
        <dbReference type="Proteomes" id="UP000295758"/>
    </source>
</evidence>
<evidence type="ECO:0000256" key="2">
    <source>
        <dbReference type="ARBA" id="ARBA00005058"/>
    </source>
</evidence>
<dbReference type="PANTHER" id="PTHR11904:SF9">
    <property type="entry name" value="PURINE NUCLEOSIDE PHOSPHORYLASE-RELATED"/>
    <property type="match status" value="1"/>
</dbReference>
<dbReference type="EMBL" id="FMYT01000001">
    <property type="protein sequence ID" value="SDC00594.1"/>
    <property type="molecule type" value="Genomic_DNA"/>
</dbReference>
<evidence type="ECO:0000256" key="8">
    <source>
        <dbReference type="PIRNR" id="PIRNR000477"/>
    </source>
</evidence>
<dbReference type="Pfam" id="PF01048">
    <property type="entry name" value="PNP_UDP_1"/>
    <property type="match status" value="1"/>
</dbReference>
<evidence type="ECO:0000256" key="1">
    <source>
        <dbReference type="ARBA" id="ARBA00002678"/>
    </source>
</evidence>
<dbReference type="GeneID" id="57012268"/>
<dbReference type="InterPro" id="IPR035994">
    <property type="entry name" value="Nucleoside_phosphorylase_sf"/>
</dbReference>
<feature type="binding site" evidence="9">
    <location>
        <position position="28"/>
    </location>
    <ligand>
        <name>phosphate</name>
        <dbReference type="ChEBI" id="CHEBI:43474"/>
    </ligand>
</feature>
<comment type="similarity">
    <text evidence="3 8">Belongs to the PNP/MTAP phosphorylase family.</text>
</comment>
<feature type="domain" description="Nucleoside phosphorylase" evidence="10">
    <location>
        <begin position="22"/>
        <end position="267"/>
    </location>
</feature>
<feature type="binding site" evidence="9">
    <location>
        <position position="111"/>
    </location>
    <ligand>
        <name>phosphate</name>
        <dbReference type="ChEBI" id="CHEBI:43474"/>
    </ligand>
</feature>
<dbReference type="GO" id="GO:0009116">
    <property type="term" value="P:nucleoside metabolic process"/>
    <property type="evidence" value="ECO:0007669"/>
    <property type="project" value="InterPro"/>
</dbReference>
<dbReference type="AlphaFoldDB" id="A0A1G6I289"/>
<dbReference type="UniPathway" id="UPA00606"/>
<dbReference type="GO" id="GO:0004731">
    <property type="term" value="F:purine-nucleoside phosphorylase activity"/>
    <property type="evidence" value="ECO:0007669"/>
    <property type="project" value="UniProtKB-EC"/>
</dbReference>
<dbReference type="PIRSF" id="PIRSF000477">
    <property type="entry name" value="PurNPase"/>
    <property type="match status" value="1"/>
</dbReference>
<protein>
    <recommendedName>
        <fullName evidence="8">Purine nucleoside phosphorylase</fullName>
        <ecNumber evidence="8">2.4.2.1</ecNumber>
    </recommendedName>
    <alternativeName>
        <fullName evidence="8">Inosine-guanosine phosphorylase</fullName>
    </alternativeName>
</protein>
<feature type="binding site" evidence="9">
    <location>
        <position position="191"/>
    </location>
    <ligand>
        <name>a purine D-ribonucleoside</name>
        <dbReference type="ChEBI" id="CHEBI:142355"/>
    </ligand>
</feature>
<gene>
    <name evidence="12" type="ORF">BY453_10417</name>
    <name evidence="13" type="ORF">C7954_10835</name>
    <name evidence="11" type="ORF">SAMN04488597_101245</name>
</gene>
<evidence type="ECO:0000256" key="6">
    <source>
        <dbReference type="ARBA" id="ARBA00022679"/>
    </source>
</evidence>
<evidence type="ECO:0000313" key="13">
    <source>
        <dbReference type="EMBL" id="TDX45344.1"/>
    </source>
</evidence>
<dbReference type="NCBIfam" id="TIGR01697">
    <property type="entry name" value="PNPH-PUNA-XAPA"/>
    <property type="match status" value="1"/>
</dbReference>
<dbReference type="InterPro" id="IPR000845">
    <property type="entry name" value="Nucleoside_phosphorylase_d"/>
</dbReference>
<dbReference type="STRING" id="54121.SAMN04515653_107108"/>
<dbReference type="InterPro" id="IPR011268">
    <property type="entry name" value="Purine_phosphorylase"/>
</dbReference>
<keyword evidence="4" id="KW-0597">Phosphoprotein</keyword>
<name>A0A1G6I289_9FIRM</name>
<comment type="function">
    <text evidence="1">The purine nucleoside phosphorylases catalyze the phosphorolytic breakdown of the N-glycosidic bond in the beta-(deoxy)ribonucleoside molecules, with the formation of the corresponding free purine bases and pentose-1-phosphate. Cleaves guanosine, inosine, 2'-deoxyguanosine and 2'-deoxyinosine.</text>
</comment>
<dbReference type="Proteomes" id="UP000295758">
    <property type="component" value="Unassembled WGS sequence"/>
</dbReference>
<evidence type="ECO:0000256" key="5">
    <source>
        <dbReference type="ARBA" id="ARBA00022676"/>
    </source>
</evidence>
<dbReference type="Proteomes" id="UP000295472">
    <property type="component" value="Unassembled WGS sequence"/>
</dbReference>
<dbReference type="PANTHER" id="PTHR11904">
    <property type="entry name" value="METHYLTHIOADENOSINE/PURINE NUCLEOSIDE PHOSPHORYLASE"/>
    <property type="match status" value="1"/>
</dbReference>
<sequence>MLEDIKNNAQIITEKLDYRPEIGLILGSGLGVMAEEIENPIYIDYGELKNFPISTVEGHAGRFVIGELEAKKVIAMQGRTHYYEGYSMQELVMPVRIMKEVGIEKLILTNAAGGVNEEFSAGEFMIISDHINLMGDNPLIGENFAEFGPRFPDMSEAYNKELIEIAENAARENGILTRKGVYAAESGPSYETPAEIKFLRTIGADAVGMSTVPEVIAANHMGLGIVGVSCITNMAAGVLPQPLNHKEVVEIAEKVRPDFIKLMRGIIKNI</sequence>
<dbReference type="Proteomes" id="UP000324896">
    <property type="component" value="Unassembled WGS sequence"/>
</dbReference>
<dbReference type="SUPFAM" id="SSF53167">
    <property type="entry name" value="Purine and uridine phosphorylases"/>
    <property type="match status" value="1"/>
</dbReference>
<dbReference type="NCBIfam" id="NF006054">
    <property type="entry name" value="PRK08202.1"/>
    <property type="match status" value="1"/>
</dbReference>
<comment type="catalytic activity">
    <reaction evidence="7">
        <text>a purine 2'-deoxy-D-ribonucleoside + phosphate = a purine nucleobase + 2-deoxy-alpha-D-ribose 1-phosphate</text>
        <dbReference type="Rhea" id="RHEA:36431"/>
        <dbReference type="ChEBI" id="CHEBI:26386"/>
        <dbReference type="ChEBI" id="CHEBI:43474"/>
        <dbReference type="ChEBI" id="CHEBI:57259"/>
        <dbReference type="ChEBI" id="CHEBI:142361"/>
        <dbReference type="EC" id="2.4.2.1"/>
    </reaction>
</comment>
<dbReference type="EMBL" id="SOAA01000004">
    <property type="protein sequence ID" value="TDS33632.1"/>
    <property type="molecule type" value="Genomic_DNA"/>
</dbReference>
<evidence type="ECO:0000313" key="16">
    <source>
        <dbReference type="Proteomes" id="UP000324896"/>
    </source>
</evidence>
<reference evidence="12 15" key="2">
    <citation type="submission" date="2019-03" db="EMBL/GenBank/DDBJ databases">
        <title>Deep subsurface shale carbon reservoir microbial communities from Ohio and West Virginia, USA.</title>
        <authorList>
            <person name="Wrighton K."/>
        </authorList>
    </citation>
    <scope>NUCLEOTIDE SEQUENCE [LARGE SCALE GENOMIC DNA]</scope>
    <source>
        <strain evidence="12 15">UTICA-S4D12</strain>
    </source>
</reference>
<reference evidence="11 16" key="1">
    <citation type="submission" date="2016-10" db="EMBL/GenBank/DDBJ databases">
        <authorList>
            <person name="Varghese N."/>
            <person name="Submissions S."/>
        </authorList>
    </citation>
    <scope>NUCLEOTIDE SEQUENCE [LARGE SCALE GENOMIC DNA]</scope>
    <source>
        <strain evidence="11 16">WG10</strain>
    </source>
</reference>
<dbReference type="NCBIfam" id="TIGR01700">
    <property type="entry name" value="PNPH"/>
    <property type="match status" value="1"/>
</dbReference>
<evidence type="ECO:0000256" key="7">
    <source>
        <dbReference type="ARBA" id="ARBA00048556"/>
    </source>
</evidence>
<evidence type="ECO:0000313" key="11">
    <source>
        <dbReference type="EMBL" id="SDC00594.1"/>
    </source>
</evidence>
<dbReference type="GO" id="GO:0005737">
    <property type="term" value="C:cytoplasm"/>
    <property type="evidence" value="ECO:0007669"/>
    <property type="project" value="TreeGrafter"/>
</dbReference>
<keyword evidence="5 8" id="KW-0328">Glycosyltransferase</keyword>
<evidence type="ECO:0000256" key="9">
    <source>
        <dbReference type="PIRSR" id="PIRSR000477-2"/>
    </source>
</evidence>
<feature type="binding site" evidence="9">
    <location>
        <position position="59"/>
    </location>
    <ligand>
        <name>phosphate</name>
        <dbReference type="ChEBI" id="CHEBI:43474"/>
    </ligand>
</feature>
<dbReference type="InterPro" id="IPR011270">
    <property type="entry name" value="Pur_Nuc_Pase_Ino/Guo-sp"/>
</dbReference>
<reference evidence="13 14" key="3">
    <citation type="submission" date="2019-03" db="EMBL/GenBank/DDBJ databases">
        <title>Subsurface microbial communities from deep shales in Ohio and West Virginia, USA.</title>
        <authorList>
            <person name="Wrighton K."/>
        </authorList>
    </citation>
    <scope>NUCLEOTIDE SEQUENCE [LARGE SCALE GENOMIC DNA]</scope>
    <source>
        <strain evidence="13 14">DSMZ 11287</strain>
    </source>
</reference>
<dbReference type="RefSeq" id="WP_073155730.1">
    <property type="nucleotide sequence ID" value="NZ_FMYT01000001.1"/>
</dbReference>
<dbReference type="Gene3D" id="3.40.50.1580">
    <property type="entry name" value="Nucleoside phosphorylase domain"/>
    <property type="match status" value="1"/>
</dbReference>
<dbReference type="FunFam" id="3.40.50.1580:FF:000010">
    <property type="entry name" value="Purine nucleoside phosphorylase"/>
    <property type="match status" value="1"/>
</dbReference>
<accession>A0A1G6I289</accession>
<proteinExistence type="inferred from homology"/>
<feature type="binding site" evidence="9">
    <location>
        <begin position="79"/>
        <end position="81"/>
    </location>
    <ligand>
        <name>phosphate</name>
        <dbReference type="ChEBI" id="CHEBI:43474"/>
    </ligand>
</feature>
<comment type="pathway">
    <text evidence="2 8">Purine metabolism; purine nucleoside salvage.</text>
</comment>
<feature type="binding site" evidence="9">
    <location>
        <position position="210"/>
    </location>
    <ligand>
        <name>phosphate</name>
        <dbReference type="ChEBI" id="CHEBI:43474"/>
    </ligand>
</feature>
<evidence type="ECO:0000256" key="3">
    <source>
        <dbReference type="ARBA" id="ARBA00006751"/>
    </source>
</evidence>
<dbReference type="OrthoDB" id="1523230at2"/>